<evidence type="ECO:0000313" key="19">
    <source>
        <dbReference type="Proteomes" id="UP000050482"/>
    </source>
</evidence>
<evidence type="ECO:0000256" key="6">
    <source>
        <dbReference type="ARBA" id="ARBA00011946"/>
    </source>
</evidence>
<gene>
    <name evidence="16" type="primary">hisG</name>
    <name evidence="18" type="ORF">AN477_10045</name>
</gene>
<sequence>MLTIALAKGRTADDVMPLWTSALLPKPEGMDESRSLVFHASTDGLAGHADGVTGKSAGNAGNADGRSGFGESEDEAFRFLLAKPADVPTYVSFGVADIGIVGKDVVLESGREVYELLDLKKAECRLCVAGRPEHRGKPAHRVATKYPRLADQYFRSRGEAVEIIPLGGSIELAAVIGLADRIFDLVQTGSTLKANGLVIFDEVMDVSARLVANRSSYRTKRRLIDEISARLGESITAQAGV</sequence>
<evidence type="ECO:0000256" key="4">
    <source>
        <dbReference type="ARBA" id="ARBA00009489"/>
    </source>
</evidence>
<comment type="similarity">
    <text evidence="4 16">Belongs to the ATP phosphoribosyltransferase family. Short subfamily.</text>
</comment>
<keyword evidence="14 16" id="KW-0368">Histidine biosynthesis</keyword>
<dbReference type="NCBIfam" id="TIGR00070">
    <property type="entry name" value="hisG"/>
    <property type="match status" value="1"/>
</dbReference>
<evidence type="ECO:0000256" key="8">
    <source>
        <dbReference type="ARBA" id="ARBA00022490"/>
    </source>
</evidence>
<dbReference type="UniPathway" id="UPA00031">
    <property type="reaction ID" value="UER00006"/>
</dbReference>
<evidence type="ECO:0000256" key="14">
    <source>
        <dbReference type="ARBA" id="ARBA00023102"/>
    </source>
</evidence>
<dbReference type="GO" id="GO:0005524">
    <property type="term" value="F:ATP binding"/>
    <property type="evidence" value="ECO:0007669"/>
    <property type="project" value="UniProtKB-KW"/>
</dbReference>
<dbReference type="InterPro" id="IPR013820">
    <property type="entry name" value="ATP_PRibTrfase_cat"/>
</dbReference>
<dbReference type="AlphaFoldDB" id="A0A0P9EL16"/>
<feature type="domain" description="ATP phosphoribosyltransferase catalytic" evidence="17">
    <location>
        <begin position="83"/>
        <end position="231"/>
    </location>
</feature>
<dbReference type="PANTHER" id="PTHR21403:SF8">
    <property type="entry name" value="ATP PHOSPHORIBOSYLTRANSFERASE"/>
    <property type="match status" value="1"/>
</dbReference>
<evidence type="ECO:0000256" key="11">
    <source>
        <dbReference type="ARBA" id="ARBA00022679"/>
    </source>
</evidence>
<dbReference type="FunFam" id="3.40.190.10:FF:000008">
    <property type="entry name" value="ATP phosphoribosyltransferase"/>
    <property type="match status" value="1"/>
</dbReference>
<name>A0A0P9EL16_9BACL</name>
<keyword evidence="12 16" id="KW-0547">Nucleotide-binding</keyword>
<reference evidence="18 19" key="1">
    <citation type="submission" date="2015-09" db="EMBL/GenBank/DDBJ databases">
        <title>Draft genome sequence of Alicyclobacillus ferrooxydans DSM 22381.</title>
        <authorList>
            <person name="Hemp J."/>
        </authorList>
    </citation>
    <scope>NUCLEOTIDE SEQUENCE [LARGE SCALE GENOMIC DNA]</scope>
    <source>
        <strain evidence="18 19">TC-34</strain>
    </source>
</reference>
<keyword evidence="13 16" id="KW-0067">ATP-binding</keyword>
<keyword evidence="8 16" id="KW-0963">Cytoplasm</keyword>
<dbReference type="CDD" id="cd13595">
    <property type="entry name" value="PBP2_HisGs"/>
    <property type="match status" value="1"/>
</dbReference>
<evidence type="ECO:0000256" key="9">
    <source>
        <dbReference type="ARBA" id="ARBA00022605"/>
    </source>
</evidence>
<dbReference type="PATRIC" id="fig|471514.4.peg.3252"/>
<comment type="subunit">
    <text evidence="5 16">Heteromultimer composed of HisG and HisZ subunits.</text>
</comment>
<dbReference type="OrthoDB" id="9801867at2"/>
<dbReference type="PANTHER" id="PTHR21403">
    <property type="entry name" value="ATP PHOSPHORIBOSYLTRANSFERASE ATP-PRTASE"/>
    <property type="match status" value="1"/>
</dbReference>
<dbReference type="EC" id="2.4.2.17" evidence="6 16"/>
<dbReference type="Gene3D" id="3.40.190.10">
    <property type="entry name" value="Periplasmic binding protein-like II"/>
    <property type="match status" value="2"/>
</dbReference>
<dbReference type="HAMAP" id="MF_01018">
    <property type="entry name" value="HisG_Short"/>
    <property type="match status" value="1"/>
</dbReference>
<keyword evidence="19" id="KW-1185">Reference proteome</keyword>
<dbReference type="InterPro" id="IPR001348">
    <property type="entry name" value="ATP_PRibTrfase_HisG"/>
</dbReference>
<evidence type="ECO:0000256" key="12">
    <source>
        <dbReference type="ARBA" id="ARBA00022741"/>
    </source>
</evidence>
<evidence type="ECO:0000256" key="10">
    <source>
        <dbReference type="ARBA" id="ARBA00022676"/>
    </source>
</evidence>
<evidence type="ECO:0000256" key="7">
    <source>
        <dbReference type="ARBA" id="ARBA00020998"/>
    </source>
</evidence>
<comment type="catalytic activity">
    <reaction evidence="1 16">
        <text>1-(5-phospho-beta-D-ribosyl)-ATP + diphosphate = 5-phospho-alpha-D-ribose 1-diphosphate + ATP</text>
        <dbReference type="Rhea" id="RHEA:18473"/>
        <dbReference type="ChEBI" id="CHEBI:30616"/>
        <dbReference type="ChEBI" id="CHEBI:33019"/>
        <dbReference type="ChEBI" id="CHEBI:58017"/>
        <dbReference type="ChEBI" id="CHEBI:73183"/>
        <dbReference type="EC" id="2.4.2.17"/>
    </reaction>
</comment>
<evidence type="ECO:0000256" key="15">
    <source>
        <dbReference type="ARBA" id="ARBA00024861"/>
    </source>
</evidence>
<comment type="function">
    <text evidence="15 16">Catalyzes the condensation of ATP and 5-phosphoribose 1-diphosphate to form N'-(5'-phosphoribosyl)-ATP (PR-ATP). Has a crucial role in the pathway because the rate of histidine biosynthesis seems to be controlled primarily by regulation of HisG enzymatic activity.</text>
</comment>
<organism evidence="18 19">
    <name type="scientific">Alicyclobacillus ferrooxydans</name>
    <dbReference type="NCBI Taxonomy" id="471514"/>
    <lineage>
        <taxon>Bacteria</taxon>
        <taxon>Bacillati</taxon>
        <taxon>Bacillota</taxon>
        <taxon>Bacilli</taxon>
        <taxon>Bacillales</taxon>
        <taxon>Alicyclobacillaceae</taxon>
        <taxon>Alicyclobacillus</taxon>
    </lineage>
</organism>
<keyword evidence="11 16" id="KW-0808">Transferase</keyword>
<dbReference type="Pfam" id="PF01634">
    <property type="entry name" value="HisG"/>
    <property type="match status" value="1"/>
</dbReference>
<dbReference type="EMBL" id="LJCO01000044">
    <property type="protein sequence ID" value="KPV43908.1"/>
    <property type="molecule type" value="Genomic_DNA"/>
</dbReference>
<dbReference type="STRING" id="471514.AN477_10045"/>
<evidence type="ECO:0000256" key="1">
    <source>
        <dbReference type="ARBA" id="ARBA00000915"/>
    </source>
</evidence>
<dbReference type="Proteomes" id="UP000050482">
    <property type="component" value="Unassembled WGS sequence"/>
</dbReference>
<dbReference type="GO" id="GO:0003879">
    <property type="term" value="F:ATP phosphoribosyltransferase activity"/>
    <property type="evidence" value="ECO:0007669"/>
    <property type="project" value="UniProtKB-UniRule"/>
</dbReference>
<evidence type="ECO:0000256" key="5">
    <source>
        <dbReference type="ARBA" id="ARBA00011496"/>
    </source>
</evidence>
<dbReference type="InterPro" id="IPR018198">
    <property type="entry name" value="ATP_PRibTrfase_CS"/>
</dbReference>
<dbReference type="GO" id="GO:0005737">
    <property type="term" value="C:cytoplasm"/>
    <property type="evidence" value="ECO:0007669"/>
    <property type="project" value="UniProtKB-SubCell"/>
</dbReference>
<dbReference type="GO" id="GO:0000105">
    <property type="term" value="P:L-histidine biosynthetic process"/>
    <property type="evidence" value="ECO:0007669"/>
    <property type="project" value="UniProtKB-UniRule"/>
</dbReference>
<comment type="domain">
    <text evidence="16">Lacks the C-terminal regulatory region which is replaced by HisZ.</text>
</comment>
<dbReference type="RefSeq" id="WP_054969039.1">
    <property type="nucleotide sequence ID" value="NZ_LJCO01000044.1"/>
</dbReference>
<keyword evidence="10 16" id="KW-0328">Glycosyltransferase</keyword>
<evidence type="ECO:0000256" key="13">
    <source>
        <dbReference type="ARBA" id="ARBA00022840"/>
    </source>
</evidence>
<evidence type="ECO:0000256" key="16">
    <source>
        <dbReference type="HAMAP-Rule" id="MF_01018"/>
    </source>
</evidence>
<evidence type="ECO:0000259" key="17">
    <source>
        <dbReference type="Pfam" id="PF01634"/>
    </source>
</evidence>
<comment type="subcellular location">
    <subcellularLocation>
        <location evidence="2 16">Cytoplasm</location>
    </subcellularLocation>
</comment>
<keyword evidence="9 16" id="KW-0028">Amino-acid biosynthesis</keyword>
<evidence type="ECO:0000256" key="3">
    <source>
        <dbReference type="ARBA" id="ARBA00004667"/>
    </source>
</evidence>
<dbReference type="PROSITE" id="PS01316">
    <property type="entry name" value="ATP_P_PHORIBOSYLTR"/>
    <property type="match status" value="1"/>
</dbReference>
<comment type="pathway">
    <text evidence="3 16">Amino-acid biosynthesis; L-histidine biosynthesis; L-histidine from 5-phospho-alpha-D-ribose 1-diphosphate: step 1/9.</text>
</comment>
<dbReference type="SUPFAM" id="SSF53850">
    <property type="entry name" value="Periplasmic binding protein-like II"/>
    <property type="match status" value="1"/>
</dbReference>
<protein>
    <recommendedName>
        <fullName evidence="7 16">ATP phosphoribosyltransferase</fullName>
        <shortName evidence="16">ATP-PRT</shortName>
        <shortName evidence="16">ATP-PRTase</shortName>
        <ecNumber evidence="6 16">2.4.2.17</ecNumber>
    </recommendedName>
</protein>
<proteinExistence type="inferred from homology"/>
<comment type="caution">
    <text evidence="18">The sequence shown here is derived from an EMBL/GenBank/DDBJ whole genome shotgun (WGS) entry which is preliminary data.</text>
</comment>
<evidence type="ECO:0000313" key="18">
    <source>
        <dbReference type="EMBL" id="KPV43908.1"/>
    </source>
</evidence>
<evidence type="ECO:0000256" key="2">
    <source>
        <dbReference type="ARBA" id="ARBA00004496"/>
    </source>
</evidence>
<accession>A0A0P9EL16</accession>
<dbReference type="InterPro" id="IPR024893">
    <property type="entry name" value="ATP_PRibTrfase_HisG_short"/>
</dbReference>